<dbReference type="InterPro" id="IPR018197">
    <property type="entry name" value="Glycerate_kinase_RE-like"/>
</dbReference>
<dbReference type="OrthoDB" id="5142108at2"/>
<dbReference type="InterPro" id="IPR018193">
    <property type="entry name" value="Glyc_kinase_flavodox-like_fold"/>
</dbReference>
<comment type="caution">
    <text evidence="4">The sequence shown here is derived from an EMBL/GenBank/DDBJ whole genome shotgun (WGS) entry which is preliminary data.</text>
</comment>
<reference evidence="4 5" key="1">
    <citation type="submission" date="2020-07" db="EMBL/GenBank/DDBJ databases">
        <title>Sequencing the genomes of 1000 actinobacteria strains.</title>
        <authorList>
            <person name="Klenk H.-P."/>
        </authorList>
    </citation>
    <scope>NUCLEOTIDE SEQUENCE [LARGE SCALE GENOMIC DNA]</scope>
    <source>
        <strain evidence="4 5">DSM 19970</strain>
    </source>
</reference>
<dbReference type="Gene3D" id="3.40.50.10350">
    <property type="entry name" value="Glycerate kinase, domain 1"/>
    <property type="match status" value="1"/>
</dbReference>
<dbReference type="SUPFAM" id="SSF110738">
    <property type="entry name" value="Glycerate kinase I"/>
    <property type="match status" value="1"/>
</dbReference>
<evidence type="ECO:0000256" key="1">
    <source>
        <dbReference type="ARBA" id="ARBA00006284"/>
    </source>
</evidence>
<organism evidence="4 5">
    <name type="scientific">Demequina lutea</name>
    <dbReference type="NCBI Taxonomy" id="431489"/>
    <lineage>
        <taxon>Bacteria</taxon>
        <taxon>Bacillati</taxon>
        <taxon>Actinomycetota</taxon>
        <taxon>Actinomycetes</taxon>
        <taxon>Micrococcales</taxon>
        <taxon>Demequinaceae</taxon>
        <taxon>Demequina</taxon>
    </lineage>
</organism>
<comment type="similarity">
    <text evidence="1">Belongs to the glycerate kinase type-1 family.</text>
</comment>
<gene>
    <name evidence="4" type="ORF">BKA03_001320</name>
</gene>
<sequence length="322" mass="32421">MRVVAAVQGWPGRYRIDATAAVTIARQAWAAAVPGVELVTLPMGSGGPRSADVWRGARGFVDGAETIDHAGATWLAPTGGSSRWNPIDVAAALLGLANAGRTVVIPVGDDAIAGDAVELWSGSLPATKKFLAGLDIVVLVSSRRPLLGFEGMSAALLDGKEGDAAVAAAAQAQEERWQDLAVHGDEVGNRSALMGPTRLSDEPGTGAAAGLAYALAAVGARLVPASTYIADAAGLSTEVARGADLVWGISAELTPRALDYGVAVPVAAAAAAHGVPAALLAPGVRVGKRDLMAAGISSAHEAGEGPEGLADGVRRLAQTWAR</sequence>
<keyword evidence="2 4" id="KW-0808">Transferase</keyword>
<proteinExistence type="inferred from homology"/>
<keyword evidence="3 4" id="KW-0418">Kinase</keyword>
<evidence type="ECO:0000313" key="5">
    <source>
        <dbReference type="Proteomes" id="UP000547973"/>
    </source>
</evidence>
<dbReference type="AlphaFoldDB" id="A0A7Y9ZD77"/>
<dbReference type="GO" id="GO:0031388">
    <property type="term" value="P:organic acid phosphorylation"/>
    <property type="evidence" value="ECO:0007669"/>
    <property type="project" value="InterPro"/>
</dbReference>
<dbReference type="GO" id="GO:0008887">
    <property type="term" value="F:glycerate kinase activity"/>
    <property type="evidence" value="ECO:0007669"/>
    <property type="project" value="UniProtKB-EC"/>
</dbReference>
<dbReference type="InterPro" id="IPR004381">
    <property type="entry name" value="Glycerate_kinase"/>
</dbReference>
<keyword evidence="5" id="KW-1185">Reference proteome</keyword>
<dbReference type="EMBL" id="JACBZO010000001">
    <property type="protein sequence ID" value="NYI41201.1"/>
    <property type="molecule type" value="Genomic_DNA"/>
</dbReference>
<protein>
    <submittedName>
        <fullName evidence="4">Glycerate kinase</fullName>
        <ecNumber evidence="4">2.7.1.31</ecNumber>
    </submittedName>
</protein>
<dbReference type="Gene3D" id="3.90.1510.10">
    <property type="entry name" value="Glycerate kinase, domain 2"/>
    <property type="match status" value="1"/>
</dbReference>
<dbReference type="Pfam" id="PF02595">
    <property type="entry name" value="Gly_kinase"/>
    <property type="match status" value="1"/>
</dbReference>
<dbReference type="InterPro" id="IPR036129">
    <property type="entry name" value="Glycerate_kinase_sf"/>
</dbReference>
<dbReference type="EC" id="2.7.1.31" evidence="4"/>
<name>A0A7Y9ZD77_9MICO</name>
<dbReference type="Proteomes" id="UP000547973">
    <property type="component" value="Unassembled WGS sequence"/>
</dbReference>
<evidence type="ECO:0000313" key="4">
    <source>
        <dbReference type="EMBL" id="NYI41201.1"/>
    </source>
</evidence>
<dbReference type="RefSeq" id="WP_062075008.1">
    <property type="nucleotide sequence ID" value="NZ_BBRC01000005.1"/>
</dbReference>
<evidence type="ECO:0000256" key="2">
    <source>
        <dbReference type="ARBA" id="ARBA00022679"/>
    </source>
</evidence>
<evidence type="ECO:0000256" key="3">
    <source>
        <dbReference type="ARBA" id="ARBA00022777"/>
    </source>
</evidence>
<accession>A0A7Y9ZD77</accession>